<dbReference type="RefSeq" id="WP_220204331.1">
    <property type="nucleotide sequence ID" value="NZ_BNJK01000001.1"/>
</dbReference>
<gene>
    <name evidence="1" type="ORF">KSF_036000</name>
</gene>
<organism evidence="1 2">
    <name type="scientific">Reticulibacter mediterranei</name>
    <dbReference type="NCBI Taxonomy" id="2778369"/>
    <lineage>
        <taxon>Bacteria</taxon>
        <taxon>Bacillati</taxon>
        <taxon>Chloroflexota</taxon>
        <taxon>Ktedonobacteria</taxon>
        <taxon>Ktedonobacterales</taxon>
        <taxon>Reticulibacteraceae</taxon>
        <taxon>Reticulibacter</taxon>
    </lineage>
</organism>
<protein>
    <submittedName>
        <fullName evidence="1">Uncharacterized protein</fullName>
    </submittedName>
</protein>
<comment type="caution">
    <text evidence="1">The sequence shown here is derived from an EMBL/GenBank/DDBJ whole genome shotgun (WGS) entry which is preliminary data.</text>
</comment>
<dbReference type="Proteomes" id="UP000597444">
    <property type="component" value="Unassembled WGS sequence"/>
</dbReference>
<sequence>MTLECSTDFFIYVPTVQAVETPSRVNKARSDEIASRHANLPFTLSLKEWVKIPLEGPLVVYARLREGQLALL</sequence>
<reference evidence="1" key="1">
    <citation type="submission" date="2020-10" db="EMBL/GenBank/DDBJ databases">
        <title>Taxonomic study of unclassified bacteria belonging to the class Ktedonobacteria.</title>
        <authorList>
            <person name="Yabe S."/>
            <person name="Wang C.M."/>
            <person name="Zheng Y."/>
            <person name="Sakai Y."/>
            <person name="Cavaletti L."/>
            <person name="Monciardini P."/>
            <person name="Donadio S."/>
        </authorList>
    </citation>
    <scope>NUCLEOTIDE SEQUENCE</scope>
    <source>
        <strain evidence="1">ID150040</strain>
    </source>
</reference>
<proteinExistence type="predicted"/>
<dbReference type="EMBL" id="BNJK01000001">
    <property type="protein sequence ID" value="GHO93552.1"/>
    <property type="molecule type" value="Genomic_DNA"/>
</dbReference>
<evidence type="ECO:0000313" key="1">
    <source>
        <dbReference type="EMBL" id="GHO93552.1"/>
    </source>
</evidence>
<name>A0A8J3ILQ5_9CHLR</name>
<evidence type="ECO:0000313" key="2">
    <source>
        <dbReference type="Proteomes" id="UP000597444"/>
    </source>
</evidence>
<accession>A0A8J3ILQ5</accession>
<dbReference type="AlphaFoldDB" id="A0A8J3ILQ5"/>
<keyword evidence="2" id="KW-1185">Reference proteome</keyword>